<evidence type="ECO:0000256" key="13">
    <source>
        <dbReference type="SAM" id="MobiDB-lite"/>
    </source>
</evidence>
<evidence type="ECO:0000313" key="15">
    <source>
        <dbReference type="EMBL" id="CAA0810933.1"/>
    </source>
</evidence>
<evidence type="ECO:0000256" key="10">
    <source>
        <dbReference type="ARBA" id="ARBA00023161"/>
    </source>
</evidence>
<evidence type="ECO:0000256" key="12">
    <source>
        <dbReference type="ARBA" id="ARBA00023242"/>
    </source>
</evidence>
<feature type="compositionally biased region" description="Polar residues" evidence="13">
    <location>
        <begin position="713"/>
        <end position="735"/>
    </location>
</feature>
<keyword evidence="11" id="KW-0508">mRNA splicing</keyword>
<feature type="compositionally biased region" description="Polar residues" evidence="13">
    <location>
        <begin position="531"/>
        <end position="581"/>
    </location>
</feature>
<feature type="region of interest" description="Disordered" evidence="13">
    <location>
        <begin position="143"/>
        <end position="285"/>
    </location>
</feature>
<evidence type="ECO:0000256" key="5">
    <source>
        <dbReference type="ARBA" id="ARBA00022490"/>
    </source>
</evidence>
<dbReference type="GO" id="GO:0006417">
    <property type="term" value="P:regulation of translation"/>
    <property type="evidence" value="ECO:0007669"/>
    <property type="project" value="UniProtKB-KW"/>
</dbReference>
<evidence type="ECO:0000256" key="11">
    <source>
        <dbReference type="ARBA" id="ARBA00023187"/>
    </source>
</evidence>
<keyword evidence="8" id="KW-0810">Translation regulation</keyword>
<dbReference type="PANTHER" id="PTHR46837">
    <property type="entry name" value="PROTEIN MLN51 HOMOLOG"/>
    <property type="match status" value="1"/>
</dbReference>
<keyword evidence="5" id="KW-0963">Cytoplasm</keyword>
<keyword evidence="10" id="KW-0866">Nonsense-mediated mRNA decay</keyword>
<dbReference type="AlphaFoldDB" id="A0A9N7R1V4"/>
<feature type="compositionally biased region" description="Polar residues" evidence="13">
    <location>
        <begin position="424"/>
        <end position="436"/>
    </location>
</feature>
<dbReference type="GO" id="GO:0000184">
    <property type="term" value="P:nuclear-transcribed mRNA catabolic process, nonsense-mediated decay"/>
    <property type="evidence" value="ECO:0007669"/>
    <property type="project" value="UniProtKB-KW"/>
</dbReference>
<dbReference type="GO" id="GO:0006397">
    <property type="term" value="P:mRNA processing"/>
    <property type="evidence" value="ECO:0007669"/>
    <property type="project" value="UniProtKB-KW"/>
</dbReference>
<feature type="compositionally biased region" description="Basic residues" evidence="13">
    <location>
        <begin position="347"/>
        <end position="360"/>
    </location>
</feature>
<feature type="compositionally biased region" description="Low complexity" evidence="13">
    <location>
        <begin position="232"/>
        <end position="241"/>
    </location>
</feature>
<accession>A0A9N7R1V4</accession>
<feature type="region of interest" description="Disordered" evidence="13">
    <location>
        <begin position="300"/>
        <end position="440"/>
    </location>
</feature>
<keyword evidence="7" id="KW-0509">mRNA transport</keyword>
<dbReference type="Proteomes" id="UP001153555">
    <property type="component" value="Unassembled WGS sequence"/>
</dbReference>
<evidence type="ECO:0000256" key="4">
    <source>
        <dbReference type="ARBA" id="ARBA00022448"/>
    </source>
</evidence>
<feature type="compositionally biased region" description="Basic and acidic residues" evidence="13">
    <location>
        <begin position="317"/>
        <end position="346"/>
    </location>
</feature>
<feature type="domain" description="Btz" evidence="14">
    <location>
        <begin position="259"/>
        <end position="358"/>
    </location>
</feature>
<evidence type="ECO:0000256" key="6">
    <source>
        <dbReference type="ARBA" id="ARBA00022664"/>
    </source>
</evidence>
<comment type="similarity">
    <text evidence="3">Belongs to the CASC3 family.</text>
</comment>
<comment type="subcellular location">
    <subcellularLocation>
        <location evidence="2">Cytoplasm</location>
    </subcellularLocation>
    <subcellularLocation>
        <location evidence="1">Nucleus</location>
    </subcellularLocation>
</comment>
<feature type="compositionally biased region" description="Polar residues" evidence="13">
    <location>
        <begin position="371"/>
        <end position="384"/>
    </location>
</feature>
<keyword evidence="12" id="KW-0539">Nucleus</keyword>
<feature type="region of interest" description="Disordered" evidence="13">
    <location>
        <begin position="506"/>
        <end position="608"/>
    </location>
</feature>
<dbReference type="GO" id="GO:0003729">
    <property type="term" value="F:mRNA binding"/>
    <property type="evidence" value="ECO:0007669"/>
    <property type="project" value="InterPro"/>
</dbReference>
<feature type="region of interest" description="Disordered" evidence="13">
    <location>
        <begin position="458"/>
        <end position="487"/>
    </location>
</feature>
<feature type="region of interest" description="Disordered" evidence="13">
    <location>
        <begin position="713"/>
        <end position="762"/>
    </location>
</feature>
<dbReference type="EMBL" id="CACSLK010007726">
    <property type="protein sequence ID" value="CAA0810933.1"/>
    <property type="molecule type" value="Genomic_DNA"/>
</dbReference>
<organism evidence="15 16">
    <name type="scientific">Striga hermonthica</name>
    <name type="common">Purple witchweed</name>
    <name type="synonym">Buchnera hermonthica</name>
    <dbReference type="NCBI Taxonomy" id="68872"/>
    <lineage>
        <taxon>Eukaryota</taxon>
        <taxon>Viridiplantae</taxon>
        <taxon>Streptophyta</taxon>
        <taxon>Embryophyta</taxon>
        <taxon>Tracheophyta</taxon>
        <taxon>Spermatophyta</taxon>
        <taxon>Magnoliopsida</taxon>
        <taxon>eudicotyledons</taxon>
        <taxon>Gunneridae</taxon>
        <taxon>Pentapetalae</taxon>
        <taxon>asterids</taxon>
        <taxon>lamiids</taxon>
        <taxon>Lamiales</taxon>
        <taxon>Orobanchaceae</taxon>
        <taxon>Buchnereae</taxon>
        <taxon>Striga</taxon>
    </lineage>
</organism>
<dbReference type="InterPro" id="IPR044796">
    <property type="entry name" value="MLN51_plant"/>
</dbReference>
<gene>
    <name evidence="15" type="ORF">SHERM_12367</name>
</gene>
<evidence type="ECO:0000256" key="9">
    <source>
        <dbReference type="ARBA" id="ARBA00022884"/>
    </source>
</evidence>
<keyword evidence="9" id="KW-0694">RNA-binding</keyword>
<dbReference type="GO" id="GO:0008380">
    <property type="term" value="P:RNA splicing"/>
    <property type="evidence" value="ECO:0007669"/>
    <property type="project" value="UniProtKB-KW"/>
</dbReference>
<protein>
    <submittedName>
        <fullName evidence="15">CASC3/Barentsz eIF4AIII binding</fullName>
    </submittedName>
</protein>
<dbReference type="Pfam" id="PF09405">
    <property type="entry name" value="Btz"/>
    <property type="match status" value="1"/>
</dbReference>
<proteinExistence type="inferred from homology"/>
<name>A0A9N7R1V4_STRHE</name>
<keyword evidence="16" id="KW-1185">Reference proteome</keyword>
<feature type="compositionally biased region" description="Basic and acidic residues" evidence="13">
    <location>
        <begin position="173"/>
        <end position="184"/>
    </location>
</feature>
<dbReference type="GO" id="GO:0005737">
    <property type="term" value="C:cytoplasm"/>
    <property type="evidence" value="ECO:0007669"/>
    <property type="project" value="UniProtKB-SubCell"/>
</dbReference>
<evidence type="ECO:0000313" key="16">
    <source>
        <dbReference type="Proteomes" id="UP001153555"/>
    </source>
</evidence>
<feature type="compositionally biased region" description="Acidic residues" evidence="13">
    <location>
        <begin position="197"/>
        <end position="225"/>
    </location>
</feature>
<sequence length="762" mass="83055">MNAQNDLQRGIRYQIKSGVDIHIWNQPWIPKLKGFKSYLDNPSRQDLTWVAELVDDTCRNWNIELVLRSLPPEESKTILSIQDLNPSSSDIIVWDRKLMGSFLWQLFIKIVRPLLLALALPCALNQGVETSVTAMAAAAGEEIDYESDPEEAKLSMKMRRRAEASDDEAEESGEIRGKPPRGAEDDSGGESEGAAAEYEDEYVEDYDLDEEYVEETEEADYDDGESGGGEGAKAVAVAVGRGDAGEDGDVTDEVTRVNDDAGEINDGDLKTEDGQLEVEKKEMEPYSVPTAGAFYMHDDRFRDSAGGRNRRMLGGRKLWESKDDMKWGHDKFEELTSHERTHEEHRRRGHRGRNRGRGRNRYAQENMPREVTNNDTKSNNQDSAPKSFRGRGPRRYQSSSKNKAPLSQNKQLLWKSKEKPTYVRSENTIESMSSAGPETVLPRKQVLASSLSIASPPFYPSGSSTKDHSGPSKELQAGTINRHGQPSAIGMDKLYIDDSLSVSTGKPANTVQMPLSGQSSVNSVRGREPASLTQVNRANSSNQLQAVQGNHSQIRGQSSLQFTPRGSRASSPSETSGTASAVESLEAESNRSKTALVPKGQGTTQGSGRGSFLYGGAHVMGASGNMSSGHGDQNFPAFLPVMQFGGQHPGGIGVPAVGMAFPGYVGQPQLGRGSSEMTWLPILTGPAGALGARYGAPFAVDGSYQARPSGQISSVKAASSKEYNTTNSVGETDTAQGPELVNNDFGQRQKNPRRYTEMKFDQ</sequence>
<keyword evidence="4" id="KW-0813">Transport</keyword>
<evidence type="ECO:0000256" key="2">
    <source>
        <dbReference type="ARBA" id="ARBA00004496"/>
    </source>
</evidence>
<dbReference type="PANTHER" id="PTHR46837:SF5">
    <property type="entry name" value="PROTEIN MLN51 HOMOLOG"/>
    <property type="match status" value="1"/>
</dbReference>
<keyword evidence="6" id="KW-0507">mRNA processing</keyword>
<evidence type="ECO:0000256" key="1">
    <source>
        <dbReference type="ARBA" id="ARBA00004123"/>
    </source>
</evidence>
<evidence type="ECO:0000256" key="8">
    <source>
        <dbReference type="ARBA" id="ARBA00022845"/>
    </source>
</evidence>
<evidence type="ECO:0000256" key="3">
    <source>
        <dbReference type="ARBA" id="ARBA00009548"/>
    </source>
</evidence>
<reference evidence="15" key="1">
    <citation type="submission" date="2019-12" db="EMBL/GenBank/DDBJ databases">
        <authorList>
            <person name="Scholes J."/>
        </authorList>
    </citation>
    <scope>NUCLEOTIDE SEQUENCE</scope>
</reference>
<feature type="compositionally biased region" description="Basic and acidic residues" evidence="13">
    <location>
        <begin position="267"/>
        <end position="284"/>
    </location>
</feature>
<dbReference type="GO" id="GO:0035145">
    <property type="term" value="C:exon-exon junction complex"/>
    <property type="evidence" value="ECO:0007669"/>
    <property type="project" value="InterPro"/>
</dbReference>
<comment type="caution">
    <text evidence="15">The sequence shown here is derived from an EMBL/GenBank/DDBJ whole genome shotgun (WGS) entry which is preliminary data.</text>
</comment>
<dbReference type="OrthoDB" id="660348at2759"/>
<evidence type="ECO:0000256" key="7">
    <source>
        <dbReference type="ARBA" id="ARBA00022816"/>
    </source>
</evidence>
<dbReference type="SMART" id="SM01044">
    <property type="entry name" value="Btz"/>
    <property type="match status" value="1"/>
</dbReference>
<evidence type="ECO:0000259" key="14">
    <source>
        <dbReference type="SMART" id="SM01044"/>
    </source>
</evidence>
<feature type="compositionally biased region" description="Polar residues" evidence="13">
    <location>
        <begin position="506"/>
        <end position="523"/>
    </location>
</feature>
<dbReference type="GO" id="GO:0051028">
    <property type="term" value="P:mRNA transport"/>
    <property type="evidence" value="ECO:0007669"/>
    <property type="project" value="UniProtKB-KW"/>
</dbReference>
<feature type="compositionally biased region" description="Polar residues" evidence="13">
    <location>
        <begin position="396"/>
        <end position="411"/>
    </location>
</feature>
<dbReference type="InterPro" id="IPR018545">
    <property type="entry name" value="Btz_dom"/>
</dbReference>